<proteinExistence type="inferred from homology"/>
<keyword evidence="4" id="KW-0472">Membrane</keyword>
<evidence type="ECO:0000256" key="3">
    <source>
        <dbReference type="ARBA" id="ARBA00022729"/>
    </source>
</evidence>
<dbReference type="CDD" id="cd08977">
    <property type="entry name" value="SusD"/>
    <property type="match status" value="1"/>
</dbReference>
<dbReference type="Proteomes" id="UP000198850">
    <property type="component" value="Unassembled WGS sequence"/>
</dbReference>
<evidence type="ECO:0000313" key="8">
    <source>
        <dbReference type="EMBL" id="SEA80962.1"/>
    </source>
</evidence>
<dbReference type="Gene3D" id="1.25.40.390">
    <property type="match status" value="1"/>
</dbReference>
<sequence length="545" mass="60573">MLLISALASCKVDETIYDSATADNAIKKASDIDNVMIGVYSHLTAPPGFGRDILWALHPYADDISSTVTFEQGIWGRKSSINSGTPFVNTIYVNWYLTIRDANGVLDAVEKISLDPAFKAKSISEAHFLRAFCYFNLVQLYGGVPLTISSVNASSDFYQPRNSVDEVYKQIFSDLQDGVTQLPARTAQPATEFYRATKGAAQGYLAKAYLTYANYLDLQHRSSEAGAYYQKAKETADAIITSGQYTLINDYGALWDVGKEKSNYAEVIFAIPHTRDGSDVSLFGQGTYLPGTFLPTSYPNSTGTATHAGNGWMRIQPWFFERYTKGEYAGDYRVEKTFLSTWTDASAKRHVSYPLKIVATDTKETSAYLLKYVDGAGLSSYGHENDFYLLRYSEIYLIKAEAENELNGPSGEALAAFNALRARARLANGVARTVPANVTSGLSKEDFRMKIFDERGLEFVGEFNRLFDLWRMRYKDNSRTMYEYQFGTFLPSLTPGLPKNSANIWQGGGVTEATNVIPFDSKYLLLPIPANQTAVNSKLTQNPGW</sequence>
<name>A0A1H4E9F8_9SPHI</name>
<organism evidence="8 9">
    <name type="scientific">Pedobacter hartonius</name>
    <dbReference type="NCBI Taxonomy" id="425514"/>
    <lineage>
        <taxon>Bacteria</taxon>
        <taxon>Pseudomonadati</taxon>
        <taxon>Bacteroidota</taxon>
        <taxon>Sphingobacteriia</taxon>
        <taxon>Sphingobacteriales</taxon>
        <taxon>Sphingobacteriaceae</taxon>
        <taxon>Pedobacter</taxon>
    </lineage>
</organism>
<dbReference type="GO" id="GO:0009279">
    <property type="term" value="C:cell outer membrane"/>
    <property type="evidence" value="ECO:0007669"/>
    <property type="project" value="UniProtKB-SubCell"/>
</dbReference>
<keyword evidence="5" id="KW-0998">Cell outer membrane</keyword>
<keyword evidence="3" id="KW-0732">Signal</keyword>
<reference evidence="8 9" key="1">
    <citation type="submission" date="2016-10" db="EMBL/GenBank/DDBJ databases">
        <authorList>
            <person name="de Groot N.N."/>
        </authorList>
    </citation>
    <scope>NUCLEOTIDE SEQUENCE [LARGE SCALE GENOMIC DNA]</scope>
    <source>
        <strain evidence="8 9">DSM 19033</strain>
    </source>
</reference>
<feature type="domain" description="RagB/SusD" evidence="6">
    <location>
        <begin position="358"/>
        <end position="545"/>
    </location>
</feature>
<evidence type="ECO:0000313" key="9">
    <source>
        <dbReference type="Proteomes" id="UP000198850"/>
    </source>
</evidence>
<dbReference type="InterPro" id="IPR011990">
    <property type="entry name" value="TPR-like_helical_dom_sf"/>
</dbReference>
<dbReference type="EMBL" id="FNRA01000005">
    <property type="protein sequence ID" value="SEA80962.1"/>
    <property type="molecule type" value="Genomic_DNA"/>
</dbReference>
<feature type="domain" description="SusD-like N-terminal" evidence="7">
    <location>
        <begin position="27"/>
        <end position="210"/>
    </location>
</feature>
<accession>A0A1H4E9F8</accession>
<keyword evidence="9" id="KW-1185">Reference proteome</keyword>
<dbReference type="InterPro" id="IPR012944">
    <property type="entry name" value="SusD_RagB_dom"/>
</dbReference>
<dbReference type="AlphaFoldDB" id="A0A1H4E9F8"/>
<dbReference type="SUPFAM" id="SSF48452">
    <property type="entry name" value="TPR-like"/>
    <property type="match status" value="1"/>
</dbReference>
<evidence type="ECO:0000259" key="6">
    <source>
        <dbReference type="Pfam" id="PF07980"/>
    </source>
</evidence>
<dbReference type="Pfam" id="PF14322">
    <property type="entry name" value="SusD-like_3"/>
    <property type="match status" value="1"/>
</dbReference>
<evidence type="ECO:0000259" key="7">
    <source>
        <dbReference type="Pfam" id="PF14322"/>
    </source>
</evidence>
<evidence type="ECO:0000256" key="1">
    <source>
        <dbReference type="ARBA" id="ARBA00004442"/>
    </source>
</evidence>
<comment type="subcellular location">
    <subcellularLocation>
        <location evidence="1">Cell outer membrane</location>
    </subcellularLocation>
</comment>
<dbReference type="Pfam" id="PF07980">
    <property type="entry name" value="SusD_RagB"/>
    <property type="match status" value="1"/>
</dbReference>
<evidence type="ECO:0000256" key="2">
    <source>
        <dbReference type="ARBA" id="ARBA00006275"/>
    </source>
</evidence>
<dbReference type="InterPro" id="IPR033985">
    <property type="entry name" value="SusD-like_N"/>
</dbReference>
<comment type="similarity">
    <text evidence="2">Belongs to the SusD family.</text>
</comment>
<gene>
    <name evidence="8" type="ORF">SAMN05443550_105280</name>
</gene>
<protein>
    <submittedName>
        <fullName evidence="8">Starch-binding associating with outer membrane</fullName>
    </submittedName>
</protein>
<evidence type="ECO:0000256" key="4">
    <source>
        <dbReference type="ARBA" id="ARBA00023136"/>
    </source>
</evidence>
<dbReference type="STRING" id="425514.SAMN05443550_105280"/>
<evidence type="ECO:0000256" key="5">
    <source>
        <dbReference type="ARBA" id="ARBA00023237"/>
    </source>
</evidence>